<dbReference type="AlphaFoldDB" id="A0A9P6PRM4"/>
<dbReference type="InterPro" id="IPR015915">
    <property type="entry name" value="Kelch-typ_b-propeller"/>
</dbReference>
<evidence type="ECO:0000256" key="1">
    <source>
        <dbReference type="SAM" id="MobiDB-lite"/>
    </source>
</evidence>
<keyword evidence="2" id="KW-1133">Transmembrane helix</keyword>
<keyword evidence="2" id="KW-0812">Transmembrane</keyword>
<comment type="caution">
    <text evidence="3">The sequence shown here is derived from an EMBL/GenBank/DDBJ whole genome shotgun (WGS) entry which is preliminary data.</text>
</comment>
<sequence>MSNIPAYQNPCVAPDTSSSNSVFVIGVPSTTEGRLEAYKVNLNNINAPNAVLFGNVSDISWSSTAPKFCTNFPSFGGNSAILVQQFGGQLRTLSTHLHPNGTFEDYPIFFDKVSFESPKLFSLTSAAVGYLSVFDGDGKSGYVFTASSSTVRINTTSPDRVQTLSNRQPIDMGGIVLTRDAYSVTQGSTGYVIDKATSDGTTLLYKISPGSGSAKLTPIAVSNVPPFWPNRAVTSLGSQLVFFGGLQGTSPTSTFHVFDSITSQWGGPGLVQYKPPVKEDPGKGNNNPPPAPEESKSNTGAIIGGVVAAVVVLALVGFFFFRRNKKKSSATEDQATPNTMSHVPPQAQYPDVTKVPPANMAHPPYAVPATPASPQQLPSPQLPPHQVPPHQQVHGGAHPTTYSQYGMTAISTAPGQPGQADPPIFFQPQLQHNAHHSYQPPILTNINQSPPQIFQPASTTTSPVPSNTAYSPNTFSTTTPHSQTTAASNANAGSPQYTKPPTHGYVS</sequence>
<dbReference type="Proteomes" id="UP000807716">
    <property type="component" value="Unassembled WGS sequence"/>
</dbReference>
<dbReference type="Gene3D" id="1.20.5.510">
    <property type="entry name" value="Single helix bin"/>
    <property type="match status" value="1"/>
</dbReference>
<feature type="transmembrane region" description="Helical" evidence="2">
    <location>
        <begin position="300"/>
        <end position="321"/>
    </location>
</feature>
<proteinExistence type="predicted"/>
<feature type="compositionally biased region" description="Low complexity" evidence="1">
    <location>
        <begin position="474"/>
        <end position="488"/>
    </location>
</feature>
<feature type="region of interest" description="Disordered" evidence="1">
    <location>
        <begin position="269"/>
        <end position="297"/>
    </location>
</feature>
<name>A0A9P6PRM4_9FUNG</name>
<dbReference type="EMBL" id="JAAAJB010000774">
    <property type="protein sequence ID" value="KAG0251242.1"/>
    <property type="molecule type" value="Genomic_DNA"/>
</dbReference>
<evidence type="ECO:0000313" key="3">
    <source>
        <dbReference type="EMBL" id="KAG0251242.1"/>
    </source>
</evidence>
<feature type="compositionally biased region" description="Polar residues" evidence="1">
    <location>
        <begin position="442"/>
        <end position="473"/>
    </location>
</feature>
<reference evidence="3" key="1">
    <citation type="journal article" date="2020" name="Fungal Divers.">
        <title>Resolving the Mortierellaceae phylogeny through synthesis of multi-gene phylogenetics and phylogenomics.</title>
        <authorList>
            <person name="Vandepol N."/>
            <person name="Liber J."/>
            <person name="Desiro A."/>
            <person name="Na H."/>
            <person name="Kennedy M."/>
            <person name="Barry K."/>
            <person name="Grigoriev I.V."/>
            <person name="Miller A.N."/>
            <person name="O'Donnell K."/>
            <person name="Stajich J.E."/>
            <person name="Bonito G."/>
        </authorList>
    </citation>
    <scope>NUCLEOTIDE SEQUENCE</scope>
    <source>
        <strain evidence="3">BC1065</strain>
    </source>
</reference>
<organism evidence="3 4">
    <name type="scientific">Actinomortierella ambigua</name>
    <dbReference type="NCBI Taxonomy" id="1343610"/>
    <lineage>
        <taxon>Eukaryota</taxon>
        <taxon>Fungi</taxon>
        <taxon>Fungi incertae sedis</taxon>
        <taxon>Mucoromycota</taxon>
        <taxon>Mortierellomycotina</taxon>
        <taxon>Mortierellomycetes</taxon>
        <taxon>Mortierellales</taxon>
        <taxon>Mortierellaceae</taxon>
        <taxon>Actinomortierella</taxon>
    </lineage>
</organism>
<feature type="compositionally biased region" description="Low complexity" evidence="1">
    <location>
        <begin position="368"/>
        <end position="379"/>
    </location>
</feature>
<feature type="region of interest" description="Disordered" evidence="1">
    <location>
        <begin position="440"/>
        <end position="507"/>
    </location>
</feature>
<feature type="region of interest" description="Disordered" evidence="1">
    <location>
        <begin position="326"/>
        <end position="403"/>
    </location>
</feature>
<protein>
    <submittedName>
        <fullName evidence="3">Uncharacterized protein</fullName>
    </submittedName>
</protein>
<evidence type="ECO:0000256" key="2">
    <source>
        <dbReference type="SAM" id="Phobius"/>
    </source>
</evidence>
<dbReference type="OrthoDB" id="2431312at2759"/>
<keyword evidence="4" id="KW-1185">Reference proteome</keyword>
<evidence type="ECO:0000313" key="4">
    <source>
        <dbReference type="Proteomes" id="UP000807716"/>
    </source>
</evidence>
<feature type="compositionally biased region" description="Polar residues" evidence="1">
    <location>
        <begin position="489"/>
        <end position="499"/>
    </location>
</feature>
<keyword evidence="2" id="KW-0472">Membrane</keyword>
<gene>
    <name evidence="3" type="ORF">DFQ27_008904</name>
</gene>
<dbReference type="SUPFAM" id="SSF117281">
    <property type="entry name" value="Kelch motif"/>
    <property type="match status" value="1"/>
</dbReference>
<accession>A0A9P6PRM4</accession>
<feature type="compositionally biased region" description="Polar residues" evidence="1">
    <location>
        <begin position="331"/>
        <end position="341"/>
    </location>
</feature>